<reference evidence="2" key="1">
    <citation type="submission" date="2023-06" db="EMBL/GenBank/DDBJ databases">
        <authorList>
            <consortium name="Lawrence Berkeley National Laboratory"/>
            <person name="Ahrendt S."/>
            <person name="Sahu N."/>
            <person name="Indic B."/>
            <person name="Wong-Bajracharya J."/>
            <person name="Merenyi Z."/>
            <person name="Ke H.-M."/>
            <person name="Monk M."/>
            <person name="Kocsube S."/>
            <person name="Drula E."/>
            <person name="Lipzen A."/>
            <person name="Balint B."/>
            <person name="Henrissat B."/>
            <person name="Andreopoulos B."/>
            <person name="Martin F.M."/>
            <person name="Harder C.B."/>
            <person name="Rigling D."/>
            <person name="Ford K.L."/>
            <person name="Foster G.D."/>
            <person name="Pangilinan J."/>
            <person name="Papanicolaou A."/>
            <person name="Barry K."/>
            <person name="LaButti K."/>
            <person name="Viragh M."/>
            <person name="Koriabine M."/>
            <person name="Yan M."/>
            <person name="Riley R."/>
            <person name="Champramary S."/>
            <person name="Plett K.L."/>
            <person name="Tsai I.J."/>
            <person name="Slot J."/>
            <person name="Sipos G."/>
            <person name="Plett J."/>
            <person name="Nagy L.G."/>
            <person name="Grigoriev I.V."/>
        </authorList>
    </citation>
    <scope>NUCLEOTIDE SEQUENCE</scope>
    <source>
        <strain evidence="2">FPL87.14</strain>
    </source>
</reference>
<evidence type="ECO:0000313" key="2">
    <source>
        <dbReference type="EMBL" id="KAK0445247.1"/>
    </source>
</evidence>
<sequence>MYCPGYLTCPPPPAFVEAVSALLLNSVAFLKHRAKGISEMCHTLICGMRYRPEERNLIRSLVHAFVLLQTTISSCCRLDHKCNESDCPPMSTQSFDYPTQPKLSPRDPKLDKAQLTSSTDEGLRLQPIVWDNLLRKLPFFPDRDDHTQCLFHAITLSYWCIGYTPPLILTPNGLQICWIPGTDHRMVSLWTAVHTYLYMLSTNFPSPRIPGYVLYRTYWLALYPKGLWRHSFYR</sequence>
<gene>
    <name evidence="2" type="ORF">EV421DRAFT_348628</name>
</gene>
<organism evidence="2 3">
    <name type="scientific">Armillaria borealis</name>
    <dbReference type="NCBI Taxonomy" id="47425"/>
    <lineage>
        <taxon>Eukaryota</taxon>
        <taxon>Fungi</taxon>
        <taxon>Dikarya</taxon>
        <taxon>Basidiomycota</taxon>
        <taxon>Agaricomycotina</taxon>
        <taxon>Agaricomycetes</taxon>
        <taxon>Agaricomycetidae</taxon>
        <taxon>Agaricales</taxon>
        <taxon>Marasmiineae</taxon>
        <taxon>Physalacriaceae</taxon>
        <taxon>Armillaria</taxon>
    </lineage>
</organism>
<protein>
    <submittedName>
        <fullName evidence="2">Uncharacterized protein</fullName>
    </submittedName>
</protein>
<comment type="caution">
    <text evidence="2">The sequence shown here is derived from an EMBL/GenBank/DDBJ whole genome shotgun (WGS) entry which is preliminary data.</text>
</comment>
<dbReference type="Proteomes" id="UP001175226">
    <property type="component" value="Unassembled WGS sequence"/>
</dbReference>
<accession>A0AA39MSQ9</accession>
<evidence type="ECO:0000313" key="3">
    <source>
        <dbReference type="Proteomes" id="UP001175226"/>
    </source>
</evidence>
<evidence type="ECO:0000256" key="1">
    <source>
        <dbReference type="SAM" id="MobiDB-lite"/>
    </source>
</evidence>
<dbReference type="EMBL" id="JAUEPT010000017">
    <property type="protein sequence ID" value="KAK0445247.1"/>
    <property type="molecule type" value="Genomic_DNA"/>
</dbReference>
<keyword evidence="3" id="KW-1185">Reference proteome</keyword>
<dbReference type="AlphaFoldDB" id="A0AA39MSQ9"/>
<name>A0AA39MSQ9_9AGAR</name>
<feature type="region of interest" description="Disordered" evidence="1">
    <location>
        <begin position="89"/>
        <end position="117"/>
    </location>
</feature>
<proteinExistence type="predicted"/>